<gene>
    <name evidence="3" type="ORF">C5750_03595</name>
</gene>
<dbReference type="RefSeq" id="WP_105732466.1">
    <property type="nucleotide sequence ID" value="NZ_PVBT01000001.1"/>
</dbReference>
<protein>
    <recommendedName>
        <fullName evidence="5">Lipoprotein</fullName>
    </recommendedName>
</protein>
<evidence type="ECO:0008006" key="5">
    <source>
        <dbReference type="Google" id="ProtNLM"/>
    </source>
</evidence>
<accession>A0A2S9JY24</accession>
<feature type="signal peptide" evidence="2">
    <location>
        <begin position="1"/>
        <end position="31"/>
    </location>
</feature>
<organism evidence="3 4">
    <name type="scientific">Phyllobacterium myrsinacearum</name>
    <dbReference type="NCBI Taxonomy" id="28101"/>
    <lineage>
        <taxon>Bacteria</taxon>
        <taxon>Pseudomonadati</taxon>
        <taxon>Pseudomonadota</taxon>
        <taxon>Alphaproteobacteria</taxon>
        <taxon>Hyphomicrobiales</taxon>
        <taxon>Phyllobacteriaceae</taxon>
        <taxon>Phyllobacterium</taxon>
    </lineage>
</organism>
<comment type="caution">
    <text evidence="3">The sequence shown here is derived from an EMBL/GenBank/DDBJ whole genome shotgun (WGS) entry which is preliminary data.</text>
</comment>
<evidence type="ECO:0000256" key="1">
    <source>
        <dbReference type="SAM" id="MobiDB-lite"/>
    </source>
</evidence>
<evidence type="ECO:0000313" key="3">
    <source>
        <dbReference type="EMBL" id="PRD58226.1"/>
    </source>
</evidence>
<dbReference type="Proteomes" id="UP000238563">
    <property type="component" value="Unassembled WGS sequence"/>
</dbReference>
<feature type="chain" id="PRO_5015640387" description="Lipoprotein" evidence="2">
    <location>
        <begin position="32"/>
        <end position="148"/>
    </location>
</feature>
<feature type="region of interest" description="Disordered" evidence="1">
    <location>
        <begin position="113"/>
        <end position="148"/>
    </location>
</feature>
<dbReference type="AlphaFoldDB" id="A0A2S9JY24"/>
<sequence>MRLPTSILSRIAPLAVLIPLAACSTTGEPSAGPTFATFSPVRPPVSSELAAPCIAAAASKYVLSASNIKAVDERAVGGGVNEVSLKVDIRNALCTVTDKGKVRSVVDTMPKSADQVAAEEAAAAKKAAGGTAAPAKKSKKKQAQQQEG</sequence>
<evidence type="ECO:0000256" key="2">
    <source>
        <dbReference type="SAM" id="SignalP"/>
    </source>
</evidence>
<keyword evidence="4" id="KW-1185">Reference proteome</keyword>
<proteinExistence type="predicted"/>
<dbReference type="OrthoDB" id="8451678at2"/>
<dbReference type="EMBL" id="PVBT01000001">
    <property type="protein sequence ID" value="PRD58226.1"/>
    <property type="molecule type" value="Genomic_DNA"/>
</dbReference>
<keyword evidence="2" id="KW-0732">Signal</keyword>
<reference evidence="3 4" key="1">
    <citation type="submission" date="2018-02" db="EMBL/GenBank/DDBJ databases">
        <title>The draft genome of Phyllobacterium myrsinacearum DSM5892.</title>
        <authorList>
            <person name="Li L."/>
            <person name="Liu L."/>
            <person name="Zhang X."/>
            <person name="Wang T."/>
        </authorList>
    </citation>
    <scope>NUCLEOTIDE SEQUENCE [LARGE SCALE GENOMIC DNA]</scope>
    <source>
        <strain evidence="3 4">DSM 5892</strain>
    </source>
</reference>
<feature type="compositionally biased region" description="Low complexity" evidence="1">
    <location>
        <begin position="113"/>
        <end position="135"/>
    </location>
</feature>
<name>A0A2S9JY24_9HYPH</name>
<evidence type="ECO:0000313" key="4">
    <source>
        <dbReference type="Proteomes" id="UP000238563"/>
    </source>
</evidence>